<gene>
    <name evidence="13" type="ORF">DFP72DRAFT_874139</name>
</gene>
<dbReference type="PRINTS" id="PR00105">
    <property type="entry name" value="C5METTRFRASE"/>
</dbReference>
<dbReference type="EC" id="2.1.1.37" evidence="10"/>
<evidence type="ECO:0000256" key="11">
    <source>
        <dbReference type="SAM" id="MobiDB-lite"/>
    </source>
</evidence>
<dbReference type="Proteomes" id="UP000521943">
    <property type="component" value="Unassembled WGS sequence"/>
</dbReference>
<dbReference type="InterPro" id="IPR043151">
    <property type="entry name" value="BAH_sf"/>
</dbReference>
<dbReference type="GO" id="GO:0003677">
    <property type="term" value="F:DNA binding"/>
    <property type="evidence" value="ECO:0007669"/>
    <property type="project" value="UniProtKB-KW"/>
</dbReference>
<dbReference type="GO" id="GO:0044027">
    <property type="term" value="P:negative regulation of gene expression via chromosomal CpG island methylation"/>
    <property type="evidence" value="ECO:0007669"/>
    <property type="project" value="TreeGrafter"/>
</dbReference>
<dbReference type="PROSITE" id="PS51679">
    <property type="entry name" value="SAM_MT_C5"/>
    <property type="match status" value="1"/>
</dbReference>
<dbReference type="Pfam" id="PF00145">
    <property type="entry name" value="DNA_methylase"/>
    <property type="match status" value="1"/>
</dbReference>
<evidence type="ECO:0000256" key="5">
    <source>
        <dbReference type="ARBA" id="ARBA00022737"/>
    </source>
</evidence>
<evidence type="ECO:0000256" key="10">
    <source>
        <dbReference type="RuleBase" id="RU000417"/>
    </source>
</evidence>
<name>A0A8H6IGP9_9AGAR</name>
<evidence type="ECO:0000313" key="13">
    <source>
        <dbReference type="EMBL" id="KAF6764048.1"/>
    </source>
</evidence>
<dbReference type="EMBL" id="JACGCI010000005">
    <property type="protein sequence ID" value="KAF6764048.1"/>
    <property type="molecule type" value="Genomic_DNA"/>
</dbReference>
<feature type="compositionally biased region" description="Acidic residues" evidence="11">
    <location>
        <begin position="243"/>
        <end position="259"/>
    </location>
</feature>
<sequence>MSGSPERPRGRLIPVVEITVRPRRPAQPGAEKALNLPTGRPPRLVPFVEITTKPQTFKRRLEPNAALGRPHEGSPRKRGRVRGRSASPVIASSVQGEDSPPRAPEFVQGPSRPLSSNSIPDMDDIDMGGIPPSTSGSVSGTPSAESQPETRATQPELYVYQEEEEEIQESPDLILPEEDDESDSEDVQAFNSDDDEVPVRLLSDFTIYDSNSKEVVHAEALLSVETLSLSASGVVRPWLTTGDDSDEEPVASEDGYETESEVAGHGKRDRVSLTKILELNIHYASKSNDGGRLQDDGKIYIRTKYAWYVLGLPSETYRPFYTPLWTKHRVTHLLFMALRRHPKLSEGAFCAMLPELDEEDSQTATAQDMLGRDLAEEDYESDETRAYLLGTLLDRAKELGVSRMSFIRRILALEASATYKSLHTKEKKPKILDRDHRTTQPTTYTTERVSLIARNLFEVKMDAAQPGSATRAATNPVSKSAKVHLVNTDNIKWGKRLQGQEGRYKSVFIEGIEYKINDVVTVLPEAGQHDHAFGRTPNILGNTMWFIQIKSFDQKKMQFHGQWFLHGSRTMLNELSHPLALHPINRCDDQPLNAIYQKCHIRMLGKDELEDLDDVLPDAHDFHYGLFYNHEFGEFVDFPKAFLDSLDGTGDCSSCQFKKLELEKRIPTITEDGIAYGGVLYHINDFVYVLPEDGKLLHIAQILKIKGGPTEGVSVVVRFHMRQSDLEKSLAVEPFASAENSDLFCDERRLILSSSEAEVFVRKADLLAGHCYVQHLTKSEDIEDWIQHDNHFYVKDIAIEGARPTRRLKAGEMKACLSCSAKQTKAIETQQAFMTSSEKLVGLELFSGAGGLGYGMELSGYVDTKYAIEFQPSAALTYQKNHPDTTVWCQDSNTLLRHVVERDSGASLAPLKTIDGTKCPEMPKKGDRIDFIFGGPPCQAFSRMNHSRRADDLRSTMPCNMLSYVEHYQPKYFLLENVGGLMDFKLTDNRFPDNGNGHVIEKGMVKFIVRTLISLGYQVKYRLLQAAQYGVPQSRQRLIFLGAKRGLALPDFPVPVYAYPKVRAKGGALKIPPPSRWQSKFVDGDDCDRFHQCAPLKMRTIYDAISDLVSLLPPCSVRSNMKINPQVHHRLSKAEHRKLNEENQGRTWFGTHIKQVDAVSQKQTPNHPYATSPQNRYQMWLRRTKEKDHQSISKKGKERTMEDVVQRGSTEESIVHGHYTNRFGAKQVEPTTMVPLLPGKHHRHIPMDLWPDHAKPGGKQATKHFFGRVGGDGCFKCAMTQMAPNLKQIWPLHPDQRRMYSMRECARAQGFPDHYEFYSVHDKAKHPQKVVADQIKQIGNAVAVPFALALGKEIGAARIADWKREQGQDSREGSVEV</sequence>
<dbReference type="Gene3D" id="3.90.120.10">
    <property type="entry name" value="DNA Methylase, subunit A, domain 2"/>
    <property type="match status" value="1"/>
</dbReference>
<accession>A0A8H6IGP9</accession>
<feature type="compositionally biased region" description="Acidic residues" evidence="11">
    <location>
        <begin position="161"/>
        <end position="193"/>
    </location>
</feature>
<feature type="domain" description="BAH" evidence="12">
    <location>
        <begin position="679"/>
        <end position="809"/>
    </location>
</feature>
<dbReference type="Gene3D" id="3.40.50.150">
    <property type="entry name" value="Vaccinia Virus protein VP39"/>
    <property type="match status" value="1"/>
</dbReference>
<comment type="subcellular location">
    <subcellularLocation>
        <location evidence="1">Nucleus</location>
    </subcellularLocation>
</comment>
<keyword evidence="4 8" id="KW-0949">S-adenosyl-L-methionine</keyword>
<dbReference type="GO" id="GO:0032259">
    <property type="term" value="P:methylation"/>
    <property type="evidence" value="ECO:0007669"/>
    <property type="project" value="UniProtKB-KW"/>
</dbReference>
<dbReference type="PROSITE" id="PS51038">
    <property type="entry name" value="BAH"/>
    <property type="match status" value="2"/>
</dbReference>
<evidence type="ECO:0000256" key="4">
    <source>
        <dbReference type="ARBA" id="ARBA00022691"/>
    </source>
</evidence>
<keyword evidence="5" id="KW-0677">Repeat</keyword>
<evidence type="ECO:0000313" key="14">
    <source>
        <dbReference type="Proteomes" id="UP000521943"/>
    </source>
</evidence>
<comment type="similarity">
    <text evidence="8 9">Belongs to the class I-like SAM-binding methyltransferase superfamily. C5-methyltransferase family.</text>
</comment>
<evidence type="ECO:0000259" key="12">
    <source>
        <dbReference type="PROSITE" id="PS51038"/>
    </source>
</evidence>
<dbReference type="GO" id="GO:0003886">
    <property type="term" value="F:DNA (cytosine-5-)-methyltransferase activity"/>
    <property type="evidence" value="ECO:0007669"/>
    <property type="project" value="UniProtKB-EC"/>
</dbReference>
<keyword evidence="2 8" id="KW-0489">Methyltransferase</keyword>
<keyword evidence="6" id="KW-0238">DNA-binding</keyword>
<dbReference type="GO" id="GO:0005634">
    <property type="term" value="C:nucleus"/>
    <property type="evidence" value="ECO:0007669"/>
    <property type="project" value="UniProtKB-SubCell"/>
</dbReference>
<dbReference type="InterPro" id="IPR018117">
    <property type="entry name" value="C5_DNA_meth_AS"/>
</dbReference>
<dbReference type="PANTHER" id="PTHR10629">
    <property type="entry name" value="CYTOSINE-SPECIFIC METHYLTRANSFERASE"/>
    <property type="match status" value="1"/>
</dbReference>
<reference evidence="13 14" key="1">
    <citation type="submission" date="2020-07" db="EMBL/GenBank/DDBJ databases">
        <title>Comparative genomics of pyrophilous fungi reveals a link between fire events and developmental genes.</title>
        <authorList>
            <consortium name="DOE Joint Genome Institute"/>
            <person name="Steindorff A.S."/>
            <person name="Carver A."/>
            <person name="Calhoun S."/>
            <person name="Stillman K."/>
            <person name="Liu H."/>
            <person name="Lipzen A."/>
            <person name="Pangilinan J."/>
            <person name="Labutti K."/>
            <person name="Bruns T.D."/>
            <person name="Grigoriev I.V."/>
        </authorList>
    </citation>
    <scope>NUCLEOTIDE SEQUENCE [LARGE SCALE GENOMIC DNA]</scope>
    <source>
        <strain evidence="13 14">CBS 144469</strain>
    </source>
</reference>
<feature type="compositionally biased region" description="Polar residues" evidence="11">
    <location>
        <begin position="144"/>
        <end position="153"/>
    </location>
</feature>
<comment type="catalytic activity">
    <reaction evidence="10">
        <text>a 2'-deoxycytidine in DNA + S-adenosyl-L-methionine = a 5-methyl-2'-deoxycytidine in DNA + S-adenosyl-L-homocysteine + H(+)</text>
        <dbReference type="Rhea" id="RHEA:13681"/>
        <dbReference type="Rhea" id="RHEA-COMP:11369"/>
        <dbReference type="Rhea" id="RHEA-COMP:11370"/>
        <dbReference type="ChEBI" id="CHEBI:15378"/>
        <dbReference type="ChEBI" id="CHEBI:57856"/>
        <dbReference type="ChEBI" id="CHEBI:59789"/>
        <dbReference type="ChEBI" id="CHEBI:85452"/>
        <dbReference type="ChEBI" id="CHEBI:85454"/>
        <dbReference type="EC" id="2.1.1.37"/>
    </reaction>
</comment>
<dbReference type="OrthoDB" id="5376140at2759"/>
<dbReference type="InterPro" id="IPR029063">
    <property type="entry name" value="SAM-dependent_MTases_sf"/>
</dbReference>
<feature type="compositionally biased region" description="Low complexity" evidence="11">
    <location>
        <begin position="127"/>
        <end position="143"/>
    </location>
</feature>
<dbReference type="PANTHER" id="PTHR10629:SF52">
    <property type="entry name" value="DNA (CYTOSINE-5)-METHYLTRANSFERASE 1"/>
    <property type="match status" value="1"/>
</dbReference>
<proteinExistence type="inferred from homology"/>
<keyword evidence="3 8" id="KW-0808">Transferase</keyword>
<keyword evidence="14" id="KW-1185">Reference proteome</keyword>
<evidence type="ECO:0000256" key="7">
    <source>
        <dbReference type="ARBA" id="ARBA00023242"/>
    </source>
</evidence>
<dbReference type="InterPro" id="IPR022702">
    <property type="entry name" value="Cytosine_MeTrfase1_RFD"/>
</dbReference>
<dbReference type="InterPro" id="IPR001025">
    <property type="entry name" value="BAH_dom"/>
</dbReference>
<evidence type="ECO:0000256" key="1">
    <source>
        <dbReference type="ARBA" id="ARBA00004123"/>
    </source>
</evidence>
<feature type="region of interest" description="Disordered" evidence="11">
    <location>
        <begin position="1188"/>
        <end position="1210"/>
    </location>
</feature>
<evidence type="ECO:0000256" key="3">
    <source>
        <dbReference type="ARBA" id="ARBA00022679"/>
    </source>
</evidence>
<feature type="compositionally biased region" description="Basic and acidic residues" evidence="11">
    <location>
        <begin position="1198"/>
        <end position="1210"/>
    </location>
</feature>
<evidence type="ECO:0000256" key="2">
    <source>
        <dbReference type="ARBA" id="ARBA00022603"/>
    </source>
</evidence>
<organism evidence="13 14">
    <name type="scientific">Ephemerocybe angulata</name>
    <dbReference type="NCBI Taxonomy" id="980116"/>
    <lineage>
        <taxon>Eukaryota</taxon>
        <taxon>Fungi</taxon>
        <taxon>Dikarya</taxon>
        <taxon>Basidiomycota</taxon>
        <taxon>Agaricomycotina</taxon>
        <taxon>Agaricomycetes</taxon>
        <taxon>Agaricomycetidae</taxon>
        <taxon>Agaricales</taxon>
        <taxon>Agaricineae</taxon>
        <taxon>Psathyrellaceae</taxon>
        <taxon>Ephemerocybe</taxon>
    </lineage>
</organism>
<dbReference type="NCBIfam" id="TIGR00675">
    <property type="entry name" value="dcm"/>
    <property type="match status" value="1"/>
</dbReference>
<dbReference type="SUPFAM" id="SSF53335">
    <property type="entry name" value="S-adenosyl-L-methionine-dependent methyltransferases"/>
    <property type="match status" value="1"/>
</dbReference>
<keyword evidence="7" id="KW-0539">Nucleus</keyword>
<evidence type="ECO:0000256" key="9">
    <source>
        <dbReference type="RuleBase" id="RU000416"/>
    </source>
</evidence>
<evidence type="ECO:0000256" key="8">
    <source>
        <dbReference type="PROSITE-ProRule" id="PRU01016"/>
    </source>
</evidence>
<feature type="active site" evidence="8">
    <location>
        <position position="938"/>
    </location>
</feature>
<dbReference type="GO" id="GO:0003682">
    <property type="term" value="F:chromatin binding"/>
    <property type="evidence" value="ECO:0007669"/>
    <property type="project" value="InterPro"/>
</dbReference>
<dbReference type="InterPro" id="IPR050390">
    <property type="entry name" value="C5-Methyltransferase"/>
</dbReference>
<evidence type="ECO:0000256" key="6">
    <source>
        <dbReference type="ARBA" id="ARBA00023125"/>
    </source>
</evidence>
<dbReference type="InterPro" id="IPR001525">
    <property type="entry name" value="C5_MeTfrase"/>
</dbReference>
<protein>
    <recommendedName>
        <fullName evidence="10">Cytosine-specific methyltransferase</fullName>
        <ecNumber evidence="10">2.1.1.37</ecNumber>
    </recommendedName>
</protein>
<dbReference type="PROSITE" id="PS00094">
    <property type="entry name" value="C5_MTASE_1"/>
    <property type="match status" value="1"/>
</dbReference>
<feature type="domain" description="BAH" evidence="12">
    <location>
        <begin position="512"/>
        <end position="639"/>
    </location>
</feature>
<feature type="region of interest" description="Disordered" evidence="11">
    <location>
        <begin position="240"/>
        <end position="259"/>
    </location>
</feature>
<dbReference type="Gene3D" id="2.30.30.490">
    <property type="match status" value="2"/>
</dbReference>
<dbReference type="Pfam" id="PF12047">
    <property type="entry name" value="DNMT1-RFD"/>
    <property type="match status" value="1"/>
</dbReference>
<feature type="region of interest" description="Disordered" evidence="11">
    <location>
        <begin position="22"/>
        <end position="193"/>
    </location>
</feature>
<comment type="caution">
    <text evidence="13">The sequence shown here is derived from an EMBL/GenBank/DDBJ whole genome shotgun (WGS) entry which is preliminary data.</text>
</comment>